<feature type="compositionally biased region" description="Low complexity" evidence="1">
    <location>
        <begin position="195"/>
        <end position="209"/>
    </location>
</feature>
<feature type="signal peptide" evidence="2">
    <location>
        <begin position="1"/>
        <end position="23"/>
    </location>
</feature>
<dbReference type="Proteomes" id="UP000638188">
    <property type="component" value="Unassembled WGS sequence"/>
</dbReference>
<evidence type="ECO:0000259" key="3">
    <source>
        <dbReference type="Pfam" id="PF13511"/>
    </source>
</evidence>
<organism evidence="4 5">
    <name type="scientific">Halopseudomonas salina</name>
    <dbReference type="NCBI Taxonomy" id="1323744"/>
    <lineage>
        <taxon>Bacteria</taxon>
        <taxon>Pseudomonadati</taxon>
        <taxon>Pseudomonadota</taxon>
        <taxon>Gammaproteobacteria</taxon>
        <taxon>Pseudomonadales</taxon>
        <taxon>Pseudomonadaceae</taxon>
        <taxon>Halopseudomonas</taxon>
    </lineage>
</organism>
<dbReference type="RefSeq" id="WP_150276633.1">
    <property type="nucleotide sequence ID" value="NZ_BMFF01000002.1"/>
</dbReference>
<feature type="region of interest" description="Disordered" evidence="1">
    <location>
        <begin position="62"/>
        <end position="82"/>
    </location>
</feature>
<evidence type="ECO:0000313" key="5">
    <source>
        <dbReference type="Proteomes" id="UP000638188"/>
    </source>
</evidence>
<feature type="chain" id="PRO_5047320762" description="DUF4124 domain-containing protein" evidence="2">
    <location>
        <begin position="24"/>
        <end position="209"/>
    </location>
</feature>
<protein>
    <recommendedName>
        <fullName evidence="3">DUF4124 domain-containing protein</fullName>
    </recommendedName>
</protein>
<dbReference type="Pfam" id="PF13511">
    <property type="entry name" value="DUF4124"/>
    <property type="match status" value="1"/>
</dbReference>
<accession>A0ABQ1PF88</accession>
<proteinExistence type="predicted"/>
<feature type="region of interest" description="Disordered" evidence="1">
    <location>
        <begin position="37"/>
        <end position="56"/>
    </location>
</feature>
<reference evidence="5" key="1">
    <citation type="journal article" date="2019" name="Int. J. Syst. Evol. Microbiol.">
        <title>The Global Catalogue of Microorganisms (GCM) 10K type strain sequencing project: providing services to taxonomists for standard genome sequencing and annotation.</title>
        <authorList>
            <consortium name="The Broad Institute Genomics Platform"/>
            <consortium name="The Broad Institute Genome Sequencing Center for Infectious Disease"/>
            <person name="Wu L."/>
            <person name="Ma J."/>
        </authorList>
    </citation>
    <scope>NUCLEOTIDE SEQUENCE [LARGE SCALE GENOMIC DNA]</scope>
    <source>
        <strain evidence="5">CGMCC 1.12482</strain>
    </source>
</reference>
<sequence>MLRTHLCWALSALLASLAGFANAQIYTWTDAQGNKIYSDQPHPDSRQVDLPPTNTLESVVPQTPEARQGAQNRNEDRQGQLNSGYRTLEIASPKNDEGIRANDGNLTLTINTDPPLSPGHILRANVDGEMRQEAVAGNGQSTQRLTLRELDRGSHNVALVVTNTRGEEVQRSQGITVHIQRTSILQPGRTGPNSAPQAPQIPAPGGTAP</sequence>
<comment type="caution">
    <text evidence="4">The sequence shown here is derived from an EMBL/GenBank/DDBJ whole genome shotgun (WGS) entry which is preliminary data.</text>
</comment>
<evidence type="ECO:0000256" key="1">
    <source>
        <dbReference type="SAM" id="MobiDB-lite"/>
    </source>
</evidence>
<evidence type="ECO:0000256" key="2">
    <source>
        <dbReference type="SAM" id="SignalP"/>
    </source>
</evidence>
<keyword evidence="2" id="KW-0732">Signal</keyword>
<keyword evidence="5" id="KW-1185">Reference proteome</keyword>
<evidence type="ECO:0000313" key="4">
    <source>
        <dbReference type="EMBL" id="GGC96061.1"/>
    </source>
</evidence>
<dbReference type="EMBL" id="BMFF01000002">
    <property type="protein sequence ID" value="GGC96061.1"/>
    <property type="molecule type" value="Genomic_DNA"/>
</dbReference>
<feature type="domain" description="DUF4124" evidence="3">
    <location>
        <begin position="12"/>
        <end position="65"/>
    </location>
</feature>
<gene>
    <name evidence="4" type="ORF">GCM10007418_14500</name>
</gene>
<dbReference type="InterPro" id="IPR025392">
    <property type="entry name" value="DUF4124"/>
</dbReference>
<name>A0ABQ1PF88_9GAMM</name>
<feature type="region of interest" description="Disordered" evidence="1">
    <location>
        <begin position="185"/>
        <end position="209"/>
    </location>
</feature>